<dbReference type="Pfam" id="PF09713">
    <property type="entry name" value="A_thal_3526"/>
    <property type="match status" value="1"/>
</dbReference>
<dbReference type="InterPro" id="IPR006476">
    <property type="entry name" value="CHP01589_pln"/>
</dbReference>
<protein>
    <submittedName>
        <fullName evidence="2">Uncharacterized protein</fullName>
    </submittedName>
</protein>
<feature type="region of interest" description="Disordered" evidence="1">
    <location>
        <begin position="387"/>
        <end position="406"/>
    </location>
</feature>
<proteinExistence type="predicted"/>
<evidence type="ECO:0000256" key="1">
    <source>
        <dbReference type="SAM" id="MobiDB-lite"/>
    </source>
</evidence>
<dbReference type="PANTHER" id="PTHR31871">
    <property type="entry name" value="OS02G0137100 PROTEIN"/>
    <property type="match status" value="1"/>
</dbReference>
<dbReference type="PANTHER" id="PTHR31871:SF9">
    <property type="entry name" value="HELICASE WITH ZINC FINGER PROTEIN"/>
    <property type="match status" value="1"/>
</dbReference>
<dbReference type="AlphaFoldDB" id="A0AAV8QES0"/>
<dbReference type="Proteomes" id="UP001222027">
    <property type="component" value="Unassembled WGS sequence"/>
</dbReference>
<dbReference type="NCBIfam" id="TIGR01589">
    <property type="entry name" value="A_thal_3526"/>
    <property type="match status" value="1"/>
</dbReference>
<name>A0AAV8QES0_ENSVE</name>
<keyword evidence="3" id="KW-1185">Reference proteome</keyword>
<evidence type="ECO:0000313" key="3">
    <source>
        <dbReference type="Proteomes" id="UP001222027"/>
    </source>
</evidence>
<comment type="caution">
    <text evidence="2">The sequence shown here is derived from an EMBL/GenBank/DDBJ whole genome shotgun (WGS) entry which is preliminary data.</text>
</comment>
<feature type="region of interest" description="Disordered" evidence="1">
    <location>
        <begin position="178"/>
        <end position="228"/>
    </location>
</feature>
<feature type="compositionally biased region" description="Polar residues" evidence="1">
    <location>
        <begin position="178"/>
        <end position="196"/>
    </location>
</feature>
<sequence>MGDQKTEVYFVFMNFDPKYERLHADRSREGVEELDTYLSKKHDQLLAKLFQPNTYKKKSSLAIVDGFSVEITKEQAATLRSAKETVHQTCKIHLQEQMDFSDRKSLLLSKLKKGRESFHHLSLISPHSARSSSRSLSPVSVPLRSEIENRIGNPKSLFFSVCSCAICLTELVAGEMTMKQTSQEPQGTPEVQPSSEASHDVQGDHQNSPVVEAPKADSGSASVASSNSRKVSREDIELVQNLIERCLQLYMNRGEVVRTLSSRARIEPGFTTLVWQKLEEENSEFFRAYYIRLKLKKQIILFNHLLEHQYHLMKYPVQPKVPLTPIQNGIHHMPVNLPMGYPVLPQHPMPATFQPHVDPMGCGLSSCHVVNGIPAPGSFHPIRLNSGTNGTTEPTQTAPPCSASMSEMAVSPASVASSNHFPFTPEISGMGMDASALDTTFPSDVANSGELHLGPDGVGSSRDSIRSLGQLWNFSLSDLTADLTNLGEDLGVLGDYDGSPFLPSDSDILLNSPEQDDIVEEYFADIATGSCSHQSDEEKC</sequence>
<gene>
    <name evidence="2" type="ORF">OPV22_025796</name>
</gene>
<feature type="compositionally biased region" description="Polar residues" evidence="1">
    <location>
        <begin position="387"/>
        <end position="405"/>
    </location>
</feature>
<reference evidence="2 3" key="1">
    <citation type="submission" date="2022-12" db="EMBL/GenBank/DDBJ databases">
        <title>Chromosome-scale assembly of the Ensete ventricosum genome.</title>
        <authorList>
            <person name="Dussert Y."/>
            <person name="Stocks J."/>
            <person name="Wendawek A."/>
            <person name="Woldeyes F."/>
            <person name="Nichols R.A."/>
            <person name="Borrell J.S."/>
        </authorList>
    </citation>
    <scope>NUCLEOTIDE SEQUENCE [LARGE SCALE GENOMIC DNA]</scope>
    <source>
        <strain evidence="3">cv. Maze</strain>
        <tissue evidence="2">Seeds</tissue>
    </source>
</reference>
<evidence type="ECO:0000313" key="2">
    <source>
        <dbReference type="EMBL" id="KAJ8471453.1"/>
    </source>
</evidence>
<accession>A0AAV8QES0</accession>
<dbReference type="EMBL" id="JAQQAF010000007">
    <property type="protein sequence ID" value="KAJ8471453.1"/>
    <property type="molecule type" value="Genomic_DNA"/>
</dbReference>
<feature type="compositionally biased region" description="Low complexity" evidence="1">
    <location>
        <begin position="218"/>
        <end position="228"/>
    </location>
</feature>
<organism evidence="2 3">
    <name type="scientific">Ensete ventricosum</name>
    <name type="common">Abyssinian banana</name>
    <name type="synonym">Musa ensete</name>
    <dbReference type="NCBI Taxonomy" id="4639"/>
    <lineage>
        <taxon>Eukaryota</taxon>
        <taxon>Viridiplantae</taxon>
        <taxon>Streptophyta</taxon>
        <taxon>Embryophyta</taxon>
        <taxon>Tracheophyta</taxon>
        <taxon>Spermatophyta</taxon>
        <taxon>Magnoliopsida</taxon>
        <taxon>Liliopsida</taxon>
        <taxon>Zingiberales</taxon>
        <taxon>Musaceae</taxon>
        <taxon>Ensete</taxon>
    </lineage>
</organism>